<sequence>MKTTGRFLHNHTAPVLHDISFSLQFFPNSYPLSVNYKQAGPMAWMGKSHLLCQTDFCLSTSLRQWQTAQFYCCGVSRSHCLLNDPLVIAYGPLTQLKYISCLSCTVRKISLRRKDSREGGASYDCNIMSSCWADSRADSRYSGGPCRGCGLAVDQGESRAANEAVWCRGCPLSAELEPARPRWCKHTRRLIARVCVRSLVASCCPNQKCASISSTPGSDPLRFLLHAEQFAVCVHVLYNTLYTFEIPFLFLFGKGECGFSAIKRSSHFDIHYPAASSYQKAETTTRSGRLRKRLLCIIERGGDPTLQAKNGPLCESHEW</sequence>
<reference evidence="1 2" key="1">
    <citation type="submission" date="2015-08" db="EMBL/GenBank/DDBJ databases">
        <title>Next Generation Sequencing and Analysis of the Genome of Puccinia sorghi L Schw, the Causal Agent of Maize Common Rust.</title>
        <authorList>
            <person name="Rochi L."/>
            <person name="Burguener G."/>
            <person name="Darino M."/>
            <person name="Turjanski A."/>
            <person name="Kreff E."/>
            <person name="Dieguez M.J."/>
            <person name="Sacco F."/>
        </authorList>
    </citation>
    <scope>NUCLEOTIDE SEQUENCE [LARGE SCALE GENOMIC DNA]</scope>
    <source>
        <strain evidence="1 2">RO10H11247</strain>
    </source>
</reference>
<name>A0A0L6VSV2_9BASI</name>
<proteinExistence type="predicted"/>
<keyword evidence="2" id="KW-1185">Reference proteome</keyword>
<accession>A0A0L6VSV2</accession>
<dbReference type="VEuPathDB" id="FungiDB:VP01_10g2"/>
<organism evidence="1 2">
    <name type="scientific">Puccinia sorghi</name>
    <dbReference type="NCBI Taxonomy" id="27349"/>
    <lineage>
        <taxon>Eukaryota</taxon>
        <taxon>Fungi</taxon>
        <taxon>Dikarya</taxon>
        <taxon>Basidiomycota</taxon>
        <taxon>Pucciniomycotina</taxon>
        <taxon>Pucciniomycetes</taxon>
        <taxon>Pucciniales</taxon>
        <taxon>Pucciniaceae</taxon>
        <taxon>Puccinia</taxon>
    </lineage>
</organism>
<evidence type="ECO:0000313" key="2">
    <source>
        <dbReference type="Proteomes" id="UP000037035"/>
    </source>
</evidence>
<protein>
    <submittedName>
        <fullName evidence="1">Uncharacterized protein</fullName>
    </submittedName>
</protein>
<dbReference type="EMBL" id="LAVV01001111">
    <property type="protein sequence ID" value="KNZ63793.1"/>
    <property type="molecule type" value="Genomic_DNA"/>
</dbReference>
<evidence type="ECO:0000313" key="1">
    <source>
        <dbReference type="EMBL" id="KNZ63793.1"/>
    </source>
</evidence>
<dbReference type="AlphaFoldDB" id="A0A0L6VSV2"/>
<gene>
    <name evidence="1" type="ORF">VP01_10g2</name>
</gene>
<comment type="caution">
    <text evidence="1">The sequence shown here is derived from an EMBL/GenBank/DDBJ whole genome shotgun (WGS) entry which is preliminary data.</text>
</comment>
<dbReference type="Proteomes" id="UP000037035">
    <property type="component" value="Unassembled WGS sequence"/>
</dbReference>